<evidence type="ECO:0000313" key="2">
    <source>
        <dbReference type="Proteomes" id="UP000230423"/>
    </source>
</evidence>
<name>A0A2G9TQS9_TELCI</name>
<dbReference type="InterPro" id="IPR027417">
    <property type="entry name" value="P-loop_NTPase"/>
</dbReference>
<accession>A0A2G9TQS9</accession>
<keyword evidence="2" id="KW-1185">Reference proteome</keyword>
<dbReference type="AlphaFoldDB" id="A0A2G9TQS9"/>
<reference evidence="1 2" key="1">
    <citation type="submission" date="2015-09" db="EMBL/GenBank/DDBJ databases">
        <title>Draft genome of the parasitic nematode Teladorsagia circumcincta isolate WARC Sus (inbred).</title>
        <authorList>
            <person name="Mitreva M."/>
        </authorList>
    </citation>
    <scope>NUCLEOTIDE SEQUENCE [LARGE SCALE GENOMIC DNA]</scope>
    <source>
        <strain evidence="1 2">S</strain>
    </source>
</reference>
<dbReference type="Proteomes" id="UP000230423">
    <property type="component" value="Unassembled WGS sequence"/>
</dbReference>
<evidence type="ECO:0000313" key="1">
    <source>
        <dbReference type="EMBL" id="PIO60346.1"/>
    </source>
</evidence>
<gene>
    <name evidence="1" type="ORF">TELCIR_18160</name>
</gene>
<protein>
    <submittedName>
        <fullName evidence="1">Uncharacterized protein</fullName>
    </submittedName>
</protein>
<proteinExistence type="predicted"/>
<dbReference type="OrthoDB" id="9995306at2759"/>
<dbReference type="Gene3D" id="3.40.50.300">
    <property type="entry name" value="P-loop containing nucleotide triphosphate hydrolases"/>
    <property type="match status" value="1"/>
</dbReference>
<organism evidence="1 2">
    <name type="scientific">Teladorsagia circumcincta</name>
    <name type="common">Brown stomach worm</name>
    <name type="synonym">Ostertagia circumcincta</name>
    <dbReference type="NCBI Taxonomy" id="45464"/>
    <lineage>
        <taxon>Eukaryota</taxon>
        <taxon>Metazoa</taxon>
        <taxon>Ecdysozoa</taxon>
        <taxon>Nematoda</taxon>
        <taxon>Chromadorea</taxon>
        <taxon>Rhabditida</taxon>
        <taxon>Rhabditina</taxon>
        <taxon>Rhabditomorpha</taxon>
        <taxon>Strongyloidea</taxon>
        <taxon>Trichostrongylidae</taxon>
        <taxon>Teladorsagia</taxon>
    </lineage>
</organism>
<sequence length="127" mass="13868">MFAIVSMVLDSEVLVSLLIFDDVSVLERLNVQAFAVVRLLYKLYSRLEADGLLLALFSLKTKAFSMMTSKADFVIEITPVGSGFGKDVSGRMVINVRGSTPTPAISELLYVTGERSIKCFYPGGSSF</sequence>
<dbReference type="EMBL" id="KZ355668">
    <property type="protein sequence ID" value="PIO60346.1"/>
    <property type="molecule type" value="Genomic_DNA"/>
</dbReference>